<dbReference type="AlphaFoldDB" id="A0A1F6DYQ7"/>
<keyword evidence="1" id="KW-1133">Transmembrane helix</keyword>
<gene>
    <name evidence="2" type="ORF">A3D71_02820</name>
</gene>
<keyword evidence="1" id="KW-0472">Membrane</keyword>
<accession>A0A1F6DYQ7</accession>
<evidence type="ECO:0000313" key="3">
    <source>
        <dbReference type="Proteomes" id="UP000177652"/>
    </source>
</evidence>
<reference evidence="2 3" key="1">
    <citation type="journal article" date="2016" name="Nat. Commun.">
        <title>Thousands of microbial genomes shed light on interconnected biogeochemical processes in an aquifer system.</title>
        <authorList>
            <person name="Anantharaman K."/>
            <person name="Brown C.T."/>
            <person name="Hug L.A."/>
            <person name="Sharon I."/>
            <person name="Castelle C.J."/>
            <person name="Probst A.J."/>
            <person name="Thomas B.C."/>
            <person name="Singh A."/>
            <person name="Wilkins M.J."/>
            <person name="Karaoz U."/>
            <person name="Brodie E.L."/>
            <person name="Williams K.H."/>
            <person name="Hubbard S.S."/>
            <person name="Banfield J.F."/>
        </authorList>
    </citation>
    <scope>NUCLEOTIDE SEQUENCE [LARGE SCALE GENOMIC DNA]</scope>
</reference>
<dbReference type="EMBL" id="MFLK01000001">
    <property type="protein sequence ID" value="OGG66565.1"/>
    <property type="molecule type" value="Genomic_DNA"/>
</dbReference>
<sequence>MSKRFLTAVRWFCVGATILTFLGVAGITVFEVYVRWTLNQNFSVLGGDGLAGLAILVAAQILGLVWLSRSE</sequence>
<feature type="transmembrane region" description="Helical" evidence="1">
    <location>
        <begin position="50"/>
        <end position="67"/>
    </location>
</feature>
<name>A0A1F6DYQ7_9BACT</name>
<evidence type="ECO:0000313" key="2">
    <source>
        <dbReference type="EMBL" id="OGG66565.1"/>
    </source>
</evidence>
<proteinExistence type="predicted"/>
<keyword evidence="1" id="KW-0812">Transmembrane</keyword>
<evidence type="ECO:0000256" key="1">
    <source>
        <dbReference type="SAM" id="Phobius"/>
    </source>
</evidence>
<protein>
    <submittedName>
        <fullName evidence="2">Uncharacterized protein</fullName>
    </submittedName>
</protein>
<dbReference type="STRING" id="1798497.A3D71_02820"/>
<organism evidence="2 3">
    <name type="scientific">Candidatus Kaiserbacteria bacterium RIFCSPHIGHO2_02_FULL_55_20</name>
    <dbReference type="NCBI Taxonomy" id="1798497"/>
    <lineage>
        <taxon>Bacteria</taxon>
        <taxon>Candidatus Kaiseribacteriota</taxon>
    </lineage>
</organism>
<dbReference type="Proteomes" id="UP000177652">
    <property type="component" value="Unassembled WGS sequence"/>
</dbReference>
<comment type="caution">
    <text evidence="2">The sequence shown here is derived from an EMBL/GenBank/DDBJ whole genome shotgun (WGS) entry which is preliminary data.</text>
</comment>
<feature type="transmembrane region" description="Helical" evidence="1">
    <location>
        <begin position="12"/>
        <end position="30"/>
    </location>
</feature>